<sequence>MMNLESLSLSTSKSNKPMVSLSFSIPYFTHWGQSLLVCGSAPGLGSGNVKKGLLLKPSQQDDQLIWSGCVSVPPGFSCEYFYYVVDDLKNVLRSEFGMKRKLVVPETLTGGESVQLRDLWQSGDQALPFRSAFKDVIFHHSFDVKVERPLGVFENKSDQDDSVVVQFKICCPDIGDGTSVYVLGTPAKLGKWKVENGLRLNYVDDSIWEADCLIPKADFPIKYPFFTFF</sequence>
<dbReference type="InterPro" id="IPR013784">
    <property type="entry name" value="Carb-bd-like_fold"/>
</dbReference>
<accession>A0ABD1BSG4</accession>
<dbReference type="SUPFAM" id="SSF49452">
    <property type="entry name" value="Starch-binding domain-like"/>
    <property type="match status" value="2"/>
</dbReference>
<dbReference type="InterPro" id="IPR013783">
    <property type="entry name" value="Ig-like_fold"/>
</dbReference>
<evidence type="ECO:0000259" key="1">
    <source>
        <dbReference type="PROSITE" id="PS51166"/>
    </source>
</evidence>
<dbReference type="InterPro" id="IPR002044">
    <property type="entry name" value="CBM20"/>
</dbReference>
<dbReference type="InterPro" id="IPR034840">
    <property type="entry name" value="CBM20_DPE2_1"/>
</dbReference>
<feature type="domain" description="CBM20" evidence="1">
    <location>
        <begin position="157"/>
        <end position="229"/>
    </location>
</feature>
<gene>
    <name evidence="2" type="ORF">V5N11_035038</name>
</gene>
<dbReference type="CDD" id="cd05815">
    <property type="entry name" value="CBM20_DPE2_repeat1"/>
    <property type="match status" value="1"/>
</dbReference>
<dbReference type="SMART" id="SM01065">
    <property type="entry name" value="CBM_2"/>
    <property type="match status" value="1"/>
</dbReference>
<dbReference type="Proteomes" id="UP001558713">
    <property type="component" value="Unassembled WGS sequence"/>
</dbReference>
<feature type="domain" description="CBM20" evidence="1">
    <location>
        <begin position="13"/>
        <end position="122"/>
    </location>
</feature>
<organism evidence="2 3">
    <name type="scientific">Cardamine amara subsp. amara</name>
    <dbReference type="NCBI Taxonomy" id="228776"/>
    <lineage>
        <taxon>Eukaryota</taxon>
        <taxon>Viridiplantae</taxon>
        <taxon>Streptophyta</taxon>
        <taxon>Embryophyta</taxon>
        <taxon>Tracheophyta</taxon>
        <taxon>Spermatophyta</taxon>
        <taxon>Magnoliopsida</taxon>
        <taxon>eudicotyledons</taxon>
        <taxon>Gunneridae</taxon>
        <taxon>Pentapetalae</taxon>
        <taxon>rosids</taxon>
        <taxon>malvids</taxon>
        <taxon>Brassicales</taxon>
        <taxon>Brassicaceae</taxon>
        <taxon>Cardamineae</taxon>
        <taxon>Cardamine</taxon>
    </lineage>
</organism>
<dbReference type="Gene3D" id="2.60.40.10">
    <property type="entry name" value="Immunoglobulins"/>
    <property type="match status" value="2"/>
</dbReference>
<protein>
    <submittedName>
        <fullName evidence="2">4-alpha-glucanotransferase DPE2</fullName>
    </submittedName>
</protein>
<proteinExistence type="predicted"/>
<dbReference type="EMBL" id="JBANAX010000161">
    <property type="protein sequence ID" value="KAL1220105.1"/>
    <property type="molecule type" value="Genomic_DNA"/>
</dbReference>
<keyword evidence="3" id="KW-1185">Reference proteome</keyword>
<comment type="caution">
    <text evidence="2">The sequence shown here is derived from an EMBL/GenBank/DDBJ whole genome shotgun (WGS) entry which is preliminary data.</text>
</comment>
<evidence type="ECO:0000313" key="2">
    <source>
        <dbReference type="EMBL" id="KAL1220105.1"/>
    </source>
</evidence>
<dbReference type="PROSITE" id="PS51166">
    <property type="entry name" value="CBM20"/>
    <property type="match status" value="2"/>
</dbReference>
<dbReference type="PANTHER" id="PTHR32518:SF3">
    <property type="entry name" value="4-ALPHA-GLUCANOTRANSFERASE"/>
    <property type="match status" value="1"/>
</dbReference>
<dbReference type="AlphaFoldDB" id="A0ABD1BSG4"/>
<dbReference type="PANTHER" id="PTHR32518">
    <property type="match status" value="1"/>
</dbReference>
<name>A0ABD1BSG4_CARAN</name>
<dbReference type="Pfam" id="PF00686">
    <property type="entry name" value="CBM_20"/>
    <property type="match status" value="2"/>
</dbReference>
<evidence type="ECO:0000313" key="3">
    <source>
        <dbReference type="Proteomes" id="UP001558713"/>
    </source>
</evidence>
<reference evidence="2 3" key="1">
    <citation type="submission" date="2024-04" db="EMBL/GenBank/DDBJ databases">
        <title>Genome assembly C_amara_ONT_v2.</title>
        <authorList>
            <person name="Yant L."/>
            <person name="Moore C."/>
            <person name="Slenker M."/>
        </authorList>
    </citation>
    <scope>NUCLEOTIDE SEQUENCE [LARGE SCALE GENOMIC DNA]</scope>
    <source>
        <tissue evidence="2">Leaf</tissue>
    </source>
</reference>